<dbReference type="FunCoup" id="A0A7R8V5J9">
    <property type="interactions" value="2218"/>
</dbReference>
<keyword evidence="5" id="KW-0963">Cytoplasm</keyword>
<protein>
    <recommendedName>
        <fullName evidence="5">MMS19 nucleotide excision repair protein</fullName>
    </recommendedName>
</protein>
<dbReference type="Pfam" id="PF14500">
    <property type="entry name" value="MMS19_N"/>
    <property type="match status" value="1"/>
</dbReference>
<evidence type="ECO:0000256" key="3">
    <source>
        <dbReference type="ARBA" id="ARBA00022737"/>
    </source>
</evidence>
<dbReference type="EMBL" id="LR899014">
    <property type="protein sequence ID" value="CAD7092864.1"/>
    <property type="molecule type" value="Genomic_DNA"/>
</dbReference>
<dbReference type="GO" id="GO:0016226">
    <property type="term" value="P:iron-sulfur cluster assembly"/>
    <property type="evidence" value="ECO:0007669"/>
    <property type="project" value="UniProtKB-UniRule"/>
</dbReference>
<dbReference type="GO" id="GO:0006281">
    <property type="term" value="P:DNA repair"/>
    <property type="evidence" value="ECO:0007669"/>
    <property type="project" value="UniProtKB-UniRule"/>
</dbReference>
<evidence type="ECO:0000259" key="7">
    <source>
        <dbReference type="Pfam" id="PF14500"/>
    </source>
</evidence>
<evidence type="ECO:0000313" key="8">
    <source>
        <dbReference type="EMBL" id="CAD7092864.1"/>
    </source>
</evidence>
<evidence type="ECO:0000256" key="2">
    <source>
        <dbReference type="ARBA" id="ARBA00009340"/>
    </source>
</evidence>
<keyword evidence="3" id="KW-0677">Repeat</keyword>
<keyword evidence="5" id="KW-0227">DNA damage</keyword>
<keyword evidence="5" id="KW-0206">Cytoskeleton</keyword>
<name>A0A7R8V5J9_HERIL</name>
<dbReference type="Gene3D" id="1.25.10.10">
    <property type="entry name" value="Leucine-rich Repeat Variant"/>
    <property type="match status" value="1"/>
</dbReference>
<dbReference type="InParanoid" id="A0A7R8V5J9"/>
<comment type="subcellular location">
    <subcellularLocation>
        <location evidence="5">Cytoplasm</location>
        <location evidence="5">Cytoskeleton</location>
        <location evidence="5">Spindle</location>
    </subcellularLocation>
    <subcellularLocation>
        <location evidence="1 5">Nucleus</location>
    </subcellularLocation>
</comment>
<accession>A0A7R8V5J9</accession>
<dbReference type="GO" id="GO:0097361">
    <property type="term" value="C:cytosolic [4Fe-4S] assembly targeting complex"/>
    <property type="evidence" value="ECO:0007669"/>
    <property type="project" value="UniProtKB-UniRule"/>
</dbReference>
<dbReference type="AlphaFoldDB" id="A0A7R8V5J9"/>
<dbReference type="PANTHER" id="PTHR12891">
    <property type="entry name" value="DNA REPAIR/TRANSCRIPTION PROTEIN MET18/MMS19"/>
    <property type="match status" value="1"/>
</dbReference>
<evidence type="ECO:0000259" key="6">
    <source>
        <dbReference type="Pfam" id="PF12460"/>
    </source>
</evidence>
<sequence>MTFTLTEESVLDAFTTDQRMAEKCVEVSQDLVNKKYDISSLVEILGFALTSKEVELRVNGTRFLSLTLAKLPPDYLSPVQLDFIVAFYCDRLKDHHNVIPAIIDGLTSLVQMKNLSDGSVTKIVTNFFQHVSCQSQNREDREKIYNLIKSIVADHSAELLAMGANFIYNVINAMDSERDPRNLVLLFDFMPTFIKQFPLHHLAEEMFETFACYFPVDFHPMKDDPKSISRDALAEKLSYCLVASDDFAEWAIPLALEKLESDLIVAKLDSLRLLSRCAERFKPELMEEHFDDIWTRLKSEILPGSGNSEIVSEGFVTLDAILLNAAQNPDVSKNVETKILSNIIPYVSNTNHHLFAPAFRIADCCVNNNTAFAGEKILGAVAVRLREEGMSLDAKIKLIAKAQTILEICASKEAFTGMDPTTLGEIQKDLLNSLRTSDPDLISLAWLNIEHSIGIFSEIQRDELYSRLVDALANSSNRVDLSGVLSKYATTFGDEVNTKVVNEICNNFPKLSKNSKRNVYLNFVVLVQNPKFSDQILNLLTKQIFEIENRKEVGVALSALQKLLESNLESALVSKIWNNYNMLDNFRELIQSGSLDKDVLTQISVVISLFVRQLSVEEQQAVVDKCLPLMQLNNPSDLFIMHGILSHVDQKVSIGSHFSALVTKLVHMCLEIEDETVRRVGNTLVCTLVNRIERTEENSAAIKQIIKTLREEIKKEKKSAVETLSWVAKGLIVGGFEEAGDIIEDISKLLEHPTLFEAAELAFDVISVEVPELDLPMVKLLFKQKIFHVVLHKLWDKLVKFEESHINAFAFVLGMAPHPVLKMYLEKVGPIIFKCIESKKAKTVQIGLRIIKRFLQEQSDYFRSHFNHLIPQLLKLSSYIDSMVIRISALECLEVICKYPVFVVQPYKVDVILELASPLDDKKRLVRNAAVKTRNAWFLIGTDTSKDNK</sequence>
<evidence type="ECO:0000256" key="5">
    <source>
        <dbReference type="RuleBase" id="RU367072"/>
    </source>
</evidence>
<dbReference type="InterPro" id="IPR029240">
    <property type="entry name" value="MMS19_N"/>
</dbReference>
<evidence type="ECO:0000256" key="1">
    <source>
        <dbReference type="ARBA" id="ARBA00004123"/>
    </source>
</evidence>
<comment type="similarity">
    <text evidence="2 5">Belongs to the MET18/MMS19 family.</text>
</comment>
<comment type="subunit">
    <text evidence="5">Component of the CIA complex.</text>
</comment>
<dbReference type="Pfam" id="PF12460">
    <property type="entry name" value="MMS19_C"/>
    <property type="match status" value="1"/>
</dbReference>
<dbReference type="OMA" id="FSFMPEF"/>
<dbReference type="OrthoDB" id="342900at2759"/>
<organism evidence="8 9">
    <name type="scientific">Hermetia illucens</name>
    <name type="common">Black soldier fly</name>
    <dbReference type="NCBI Taxonomy" id="343691"/>
    <lineage>
        <taxon>Eukaryota</taxon>
        <taxon>Metazoa</taxon>
        <taxon>Ecdysozoa</taxon>
        <taxon>Arthropoda</taxon>
        <taxon>Hexapoda</taxon>
        <taxon>Insecta</taxon>
        <taxon>Pterygota</taxon>
        <taxon>Neoptera</taxon>
        <taxon>Endopterygota</taxon>
        <taxon>Diptera</taxon>
        <taxon>Brachycera</taxon>
        <taxon>Stratiomyomorpha</taxon>
        <taxon>Stratiomyidae</taxon>
        <taxon>Hermetiinae</taxon>
        <taxon>Hermetia</taxon>
    </lineage>
</organism>
<dbReference type="PANTHER" id="PTHR12891:SF0">
    <property type="entry name" value="MMS19 NUCLEOTIDE EXCISION REPAIR PROTEIN HOMOLOG"/>
    <property type="match status" value="1"/>
</dbReference>
<evidence type="ECO:0000313" key="9">
    <source>
        <dbReference type="Proteomes" id="UP000594454"/>
    </source>
</evidence>
<keyword evidence="5" id="KW-0234">DNA repair</keyword>
<evidence type="ECO:0000256" key="4">
    <source>
        <dbReference type="ARBA" id="ARBA00023242"/>
    </source>
</evidence>
<comment type="function">
    <text evidence="5">Key component of the cytosolic iron-sulfur protein assembly (CIA) complex, a multiprotein complex that mediates the incorporation of iron-sulfur cluster into apoproteins specifically involved in DNA metabolism and genomic integrity. In the CIA complex, MMS19 acts as an adapter between early-acting CIA components and a subset of cellular target iron-sulfur proteins.</text>
</comment>
<proteinExistence type="inferred from homology"/>
<keyword evidence="9" id="KW-1185">Reference proteome</keyword>
<dbReference type="GO" id="GO:0005819">
    <property type="term" value="C:spindle"/>
    <property type="evidence" value="ECO:0007669"/>
    <property type="project" value="UniProtKB-SubCell"/>
</dbReference>
<dbReference type="InterPro" id="IPR024687">
    <property type="entry name" value="MMS19_C"/>
</dbReference>
<keyword evidence="4 5" id="KW-0539">Nucleus</keyword>
<gene>
    <name evidence="8" type="ORF">HERILL_LOCUS15192</name>
</gene>
<dbReference type="GO" id="GO:0051604">
    <property type="term" value="P:protein maturation"/>
    <property type="evidence" value="ECO:0007669"/>
    <property type="project" value="UniProtKB-UniRule"/>
</dbReference>
<feature type="domain" description="MMS19 N-terminal" evidence="7">
    <location>
        <begin position="42"/>
        <end position="302"/>
    </location>
</feature>
<reference evidence="8 9" key="1">
    <citation type="submission" date="2020-11" db="EMBL/GenBank/DDBJ databases">
        <authorList>
            <person name="Wallbank WR R."/>
            <person name="Pardo Diaz C."/>
            <person name="Kozak K."/>
            <person name="Martin S."/>
            <person name="Jiggins C."/>
            <person name="Moest M."/>
            <person name="Warren A I."/>
            <person name="Generalovic N T."/>
            <person name="Byers J.R.P. K."/>
            <person name="Montejo-Kovacevich G."/>
            <person name="Yen C E."/>
        </authorList>
    </citation>
    <scope>NUCLEOTIDE SEQUENCE [LARGE SCALE GENOMIC DNA]</scope>
</reference>
<dbReference type="InterPro" id="IPR016024">
    <property type="entry name" value="ARM-type_fold"/>
</dbReference>
<feature type="domain" description="MMS19 C-terminal" evidence="6">
    <location>
        <begin position="557"/>
        <end position="896"/>
    </location>
</feature>
<dbReference type="GO" id="GO:0005634">
    <property type="term" value="C:nucleus"/>
    <property type="evidence" value="ECO:0007669"/>
    <property type="project" value="UniProtKB-SubCell"/>
</dbReference>
<dbReference type="InterPro" id="IPR039920">
    <property type="entry name" value="MMS19"/>
</dbReference>
<dbReference type="InterPro" id="IPR011989">
    <property type="entry name" value="ARM-like"/>
</dbReference>
<dbReference type="Proteomes" id="UP000594454">
    <property type="component" value="Chromosome 6"/>
</dbReference>
<dbReference type="SUPFAM" id="SSF48371">
    <property type="entry name" value="ARM repeat"/>
    <property type="match status" value="1"/>
</dbReference>